<dbReference type="InterPro" id="IPR020529">
    <property type="entry name" value="ORC6_met/pln"/>
</dbReference>
<dbReference type="PANTHER" id="PTHR13394:SF0">
    <property type="entry name" value="ORIGIN RECOGNITION COMPLEX SUBUNIT 6"/>
    <property type="match status" value="1"/>
</dbReference>
<gene>
    <name evidence="8" type="primary">5573062</name>
</gene>
<evidence type="ECO:0000313" key="9">
    <source>
        <dbReference type="Proteomes" id="UP000008820"/>
    </source>
</evidence>
<feature type="domain" description="ORC6 second cyclin-like" evidence="7">
    <location>
        <begin position="101"/>
        <end position="185"/>
    </location>
</feature>
<name>A0A1S4FQ03_AEDAE</name>
<reference evidence="8 9" key="1">
    <citation type="submission" date="2017-06" db="EMBL/GenBank/DDBJ databases">
        <title>Aedes aegypti genome working group (AGWG) sequencing and assembly.</title>
        <authorList>
            <consortium name="Aedes aegypti Genome Working Group (AGWG)"/>
            <person name="Matthews B.J."/>
        </authorList>
    </citation>
    <scope>NUCLEOTIDE SEQUENCE [LARGE SCALE GENOMIC DNA]</scope>
    <source>
        <strain evidence="8 9">LVP_AGWG</strain>
    </source>
</reference>
<keyword evidence="9" id="KW-1185">Reference proteome</keyword>
<dbReference type="GO" id="GO:0003677">
    <property type="term" value="F:DNA binding"/>
    <property type="evidence" value="ECO:0007669"/>
    <property type="project" value="UniProtKB-KW"/>
</dbReference>
<evidence type="ECO:0000256" key="2">
    <source>
        <dbReference type="ARBA" id="ARBA00010840"/>
    </source>
</evidence>
<evidence type="ECO:0000259" key="6">
    <source>
        <dbReference type="Pfam" id="PF05460"/>
    </source>
</evidence>
<reference evidence="8" key="2">
    <citation type="submission" date="2020-05" db="UniProtKB">
        <authorList>
            <consortium name="EnsemblMetazoa"/>
        </authorList>
    </citation>
    <scope>IDENTIFICATION</scope>
    <source>
        <strain evidence="8">LVP_AGWG</strain>
    </source>
</reference>
<evidence type="ECO:0000256" key="5">
    <source>
        <dbReference type="ARBA" id="ARBA00023242"/>
    </source>
</evidence>
<dbReference type="PANTHER" id="PTHR13394">
    <property type="entry name" value="ORIGIN RECOGNITION COMPLEX SUBUNIT 6"/>
    <property type="match status" value="1"/>
</dbReference>
<keyword evidence="3" id="KW-0235">DNA replication</keyword>
<keyword evidence="4" id="KW-0238">DNA-binding</keyword>
<organism evidence="8 9">
    <name type="scientific">Aedes aegypti</name>
    <name type="common">Yellowfever mosquito</name>
    <name type="synonym">Culex aegypti</name>
    <dbReference type="NCBI Taxonomy" id="7159"/>
    <lineage>
        <taxon>Eukaryota</taxon>
        <taxon>Metazoa</taxon>
        <taxon>Ecdysozoa</taxon>
        <taxon>Arthropoda</taxon>
        <taxon>Hexapoda</taxon>
        <taxon>Insecta</taxon>
        <taxon>Pterygota</taxon>
        <taxon>Neoptera</taxon>
        <taxon>Endopterygota</taxon>
        <taxon>Diptera</taxon>
        <taxon>Nematocera</taxon>
        <taxon>Culicoidea</taxon>
        <taxon>Culicidae</taxon>
        <taxon>Culicinae</taxon>
        <taxon>Aedini</taxon>
        <taxon>Aedes</taxon>
        <taxon>Stegomyia</taxon>
    </lineage>
</organism>
<protein>
    <submittedName>
        <fullName evidence="8">Uncharacterized protein</fullName>
    </submittedName>
</protein>
<dbReference type="FunFam" id="1.10.472.10:FF:000176">
    <property type="entry name" value="origin recognition complex subunit 6"/>
    <property type="match status" value="1"/>
</dbReference>
<evidence type="ECO:0000256" key="1">
    <source>
        <dbReference type="ARBA" id="ARBA00004123"/>
    </source>
</evidence>
<evidence type="ECO:0000256" key="3">
    <source>
        <dbReference type="ARBA" id="ARBA00022705"/>
    </source>
</evidence>
<dbReference type="GO" id="GO:0005664">
    <property type="term" value="C:nuclear origin of replication recognition complex"/>
    <property type="evidence" value="ECO:0007669"/>
    <property type="project" value="InterPro"/>
</dbReference>
<sequence length="257" mass="28790">MSIAENKTLFTQMIHKLGLSEHEQLLPKSTELLRLLQSKSTGSNVDLQAYAKVIICIDLAANLLGLPFDNETASKLCGLKKTAYANGKRTLEKILDISKVIGINEMCIQLGLNQVQKEALTMLENYKRYVGGVKAEVDFAHPQYATMAVFQACKKMKVKPPKTKLVAFSHLKPTQWTMLEKNWDNFLAQSNQRSAAAAAKPVKEAAAQLSPEEEVAVMDTRIIGAKHCSPEKIEPYVNWKKRMLEKAYRDLKALQAR</sequence>
<proteinExistence type="inferred from homology"/>
<dbReference type="AlphaFoldDB" id="A0A1S4FQ03"/>
<accession>A0A1S4FQ03</accession>
<comment type="subcellular location">
    <subcellularLocation>
        <location evidence="1">Nucleus</location>
    </subcellularLocation>
</comment>
<dbReference type="Gene3D" id="1.10.472.10">
    <property type="entry name" value="Cyclin-like"/>
    <property type="match status" value="1"/>
</dbReference>
<dbReference type="EnsemblMetazoa" id="AAEL010253-RA">
    <property type="protein sequence ID" value="AAEL010253-PA"/>
    <property type="gene ID" value="AAEL010253"/>
</dbReference>
<dbReference type="Pfam" id="PF21913">
    <property type="entry name" value="ORC6_2nd"/>
    <property type="match status" value="1"/>
</dbReference>
<dbReference type="InterPro" id="IPR008721">
    <property type="entry name" value="ORC6_cyclin_first"/>
</dbReference>
<evidence type="ECO:0000313" key="8">
    <source>
        <dbReference type="EnsemblMetazoa" id="AAEL010253-PA"/>
    </source>
</evidence>
<evidence type="ECO:0000259" key="7">
    <source>
        <dbReference type="Pfam" id="PF21913"/>
    </source>
</evidence>
<dbReference type="CDD" id="cd11583">
    <property type="entry name" value="Orc6_mid"/>
    <property type="match status" value="1"/>
</dbReference>
<dbReference type="Pfam" id="PF05460">
    <property type="entry name" value="ORC6"/>
    <property type="match status" value="1"/>
</dbReference>
<dbReference type="FunCoup" id="A0A1S4FQ03">
    <property type="interactions" value="791"/>
</dbReference>
<dbReference type="VEuPathDB" id="VectorBase:AAEL010253"/>
<dbReference type="InParanoid" id="A0A1S4FQ03"/>
<dbReference type="InterPro" id="IPR054113">
    <property type="entry name" value="ORC6_cyclin-like_2nd"/>
</dbReference>
<dbReference type="GO" id="GO:0006270">
    <property type="term" value="P:DNA replication initiation"/>
    <property type="evidence" value="ECO:0007669"/>
    <property type="project" value="TreeGrafter"/>
</dbReference>
<comment type="similarity">
    <text evidence="2">Belongs to the ORC6 family.</text>
</comment>
<feature type="domain" description="ORC6 first cyclin-like" evidence="6">
    <location>
        <begin position="11"/>
        <end position="98"/>
    </location>
</feature>
<keyword evidence="5" id="KW-0539">Nucleus</keyword>
<dbReference type="Proteomes" id="UP000008820">
    <property type="component" value="Chromosome 3"/>
</dbReference>
<dbReference type="OrthoDB" id="5552484at2759"/>
<evidence type="ECO:0000256" key="4">
    <source>
        <dbReference type="ARBA" id="ARBA00023125"/>
    </source>
</evidence>